<dbReference type="PANTHER" id="PTHR45713:SF6">
    <property type="entry name" value="F5_8 TYPE C DOMAIN-CONTAINING PROTEIN"/>
    <property type="match status" value="1"/>
</dbReference>
<gene>
    <name evidence="2" type="ORF">CSR02_07480</name>
</gene>
<dbReference type="InterPro" id="IPR000421">
    <property type="entry name" value="FA58C"/>
</dbReference>
<comment type="caution">
    <text evidence="2">The sequence shown here is derived from an EMBL/GenBank/DDBJ whole genome shotgun (WGS) entry which is preliminary data.</text>
</comment>
<dbReference type="InterPro" id="IPR008979">
    <property type="entry name" value="Galactose-bd-like_sf"/>
</dbReference>
<dbReference type="SUPFAM" id="SSF49785">
    <property type="entry name" value="Galactose-binding domain-like"/>
    <property type="match status" value="1"/>
</dbReference>
<feature type="domain" description="F5/8 type C" evidence="1">
    <location>
        <begin position="309"/>
        <end position="458"/>
    </location>
</feature>
<dbReference type="Pfam" id="PF00754">
    <property type="entry name" value="F5_F8_type_C"/>
    <property type="match status" value="1"/>
</dbReference>
<dbReference type="SUPFAM" id="SSF53448">
    <property type="entry name" value="Nucleotide-diphospho-sugar transferases"/>
    <property type="match status" value="1"/>
</dbReference>
<dbReference type="OrthoDB" id="1997677at2"/>
<dbReference type="Gene3D" id="2.60.120.260">
    <property type="entry name" value="Galactose-binding domain-like"/>
    <property type="match status" value="1"/>
</dbReference>
<dbReference type="PANTHER" id="PTHR45713">
    <property type="entry name" value="FTP DOMAIN-CONTAINING PROTEIN"/>
    <property type="match status" value="1"/>
</dbReference>
<evidence type="ECO:0000313" key="2">
    <source>
        <dbReference type="EMBL" id="PHY94466.1"/>
    </source>
</evidence>
<protein>
    <recommendedName>
        <fullName evidence="1">F5/8 type C domain-containing protein</fullName>
    </recommendedName>
</protein>
<dbReference type="InterPro" id="IPR029044">
    <property type="entry name" value="Nucleotide-diphossugar_trans"/>
</dbReference>
<keyword evidence="3" id="KW-1185">Reference proteome</keyword>
<proteinExistence type="predicted"/>
<dbReference type="Pfam" id="PF13704">
    <property type="entry name" value="Glyco_tranf_2_4"/>
    <property type="match status" value="1"/>
</dbReference>
<sequence>MKNNFQGPVKMLNKHKYEYSIMTCCRWEYNNISEWVSYYKSIGFDHIYLYCNDDDPRDLYSNCLPFMSNENSFITFVHYAEVGNQFGMILDFLKRFKHETKWISFLDCDEFLLLRNINNIKKFMENFQQNDAVYFNWSMFGTNSFEKRPEGSVLLNYFYRENILHPLTKVVSKTEIYSEEWIKTNEECIDTDPDDSIHHGISSYLTDFNCVNVLGENMNQFIKSPIEHHMQYLLGASNKIREVAVLNHYFIKSTEDFIRRWKRSATSSFSRQKIWKEAFEKGDYKNIIKNSIVKDTYLRDLWRGVTKKAFDINVGAREVCISVGKPCTQSSISEWSHGSSVEEDASFVVQENFPETYGNHTDFEENPWWIVDLETIKEIRKIVIYNRKDAASDRIKCLSISFSNFGDIWRGKISLNDINLGADKYISIDLSNNNIDARFVKIEVEGENYLHFRKVEIY</sequence>
<dbReference type="InterPro" id="IPR051941">
    <property type="entry name" value="BG_Antigen-Binding_Lectin"/>
</dbReference>
<dbReference type="EMBL" id="PEBQ01000093">
    <property type="protein sequence ID" value="PHY94466.1"/>
    <property type="molecule type" value="Genomic_DNA"/>
</dbReference>
<organism evidence="2 3">
    <name type="scientific">Acetobacter pomorum</name>
    <dbReference type="NCBI Taxonomy" id="65959"/>
    <lineage>
        <taxon>Bacteria</taxon>
        <taxon>Pseudomonadati</taxon>
        <taxon>Pseudomonadota</taxon>
        <taxon>Alphaproteobacteria</taxon>
        <taxon>Acetobacterales</taxon>
        <taxon>Acetobacteraceae</taxon>
        <taxon>Acetobacter</taxon>
    </lineage>
</organism>
<dbReference type="Proteomes" id="UP000228751">
    <property type="component" value="Unassembled WGS sequence"/>
</dbReference>
<dbReference type="AlphaFoldDB" id="A0A2G4RD26"/>
<evidence type="ECO:0000259" key="1">
    <source>
        <dbReference type="PROSITE" id="PS50022"/>
    </source>
</evidence>
<evidence type="ECO:0000313" key="3">
    <source>
        <dbReference type="Proteomes" id="UP000228751"/>
    </source>
</evidence>
<reference evidence="2 3" key="1">
    <citation type="submission" date="2017-10" db="EMBL/GenBank/DDBJ databases">
        <title>Genomic analysis of the genus Acetobacter.</title>
        <authorList>
            <person name="Kim K.H."/>
            <person name="Chun B.H."/>
            <person name="Son A.R."/>
            <person name="Jeon C.O."/>
        </authorList>
    </citation>
    <scope>NUCLEOTIDE SEQUENCE [LARGE SCALE GENOMIC DNA]</scope>
    <source>
        <strain evidence="2 3">LHT 2458</strain>
    </source>
</reference>
<accession>A0A2G4RD26</accession>
<name>A0A2G4RD26_9PROT</name>
<dbReference type="RefSeq" id="WP_099541105.1">
    <property type="nucleotide sequence ID" value="NZ_PEBQ01000093.1"/>
</dbReference>
<dbReference type="PROSITE" id="PS50022">
    <property type="entry name" value="FA58C_3"/>
    <property type="match status" value="1"/>
</dbReference>